<dbReference type="PANTHER" id="PTHR46564">
    <property type="entry name" value="TRANSPOSASE"/>
    <property type="match status" value="1"/>
</dbReference>
<dbReference type="AlphaFoldDB" id="A0A4R6Y523"/>
<dbReference type="Proteomes" id="UP000294958">
    <property type="component" value="Unassembled WGS sequence"/>
</dbReference>
<evidence type="ECO:0000313" key="3">
    <source>
        <dbReference type="Proteomes" id="UP000294958"/>
    </source>
</evidence>
<organism evidence="2 3">
    <name type="scientific">Aquamicrobium defluvii</name>
    <dbReference type="NCBI Taxonomy" id="69279"/>
    <lineage>
        <taxon>Bacteria</taxon>
        <taxon>Pseudomonadati</taxon>
        <taxon>Pseudomonadota</taxon>
        <taxon>Alphaproteobacteria</taxon>
        <taxon>Hyphomicrobiales</taxon>
        <taxon>Phyllobacteriaceae</taxon>
        <taxon>Aquamicrobium</taxon>
    </lineage>
</organism>
<dbReference type="PANTHER" id="PTHR46564:SF1">
    <property type="entry name" value="TRANSPOSASE"/>
    <property type="match status" value="1"/>
</dbReference>
<dbReference type="GO" id="GO:0003676">
    <property type="term" value="F:nucleic acid binding"/>
    <property type="evidence" value="ECO:0007669"/>
    <property type="project" value="InterPro"/>
</dbReference>
<keyword evidence="3" id="KW-1185">Reference proteome</keyword>
<dbReference type="InterPro" id="IPR038717">
    <property type="entry name" value="Tc1-like_DDE_dom"/>
</dbReference>
<gene>
    <name evidence="2" type="ORF">DES43_1861</name>
</gene>
<accession>A0A4R6Y523</accession>
<dbReference type="NCBIfam" id="NF033545">
    <property type="entry name" value="transpos_IS630"/>
    <property type="match status" value="1"/>
</dbReference>
<dbReference type="Pfam" id="PF13358">
    <property type="entry name" value="DDE_3"/>
    <property type="match status" value="1"/>
</dbReference>
<dbReference type="InterPro" id="IPR036397">
    <property type="entry name" value="RNaseH_sf"/>
</dbReference>
<dbReference type="Gene3D" id="3.30.420.10">
    <property type="entry name" value="Ribonuclease H-like superfamily/Ribonuclease H"/>
    <property type="match status" value="1"/>
</dbReference>
<name>A0A4R6Y523_9HYPH</name>
<proteinExistence type="predicted"/>
<feature type="domain" description="Tc1-like transposase DDE" evidence="1">
    <location>
        <begin position="5"/>
        <end position="121"/>
    </location>
</feature>
<sequence length="159" mass="17924">MAPLRGWGAKGKCLRGFAPHGHWRTLTFLGALRWDRLTAPCVFDGPINGQCFRAWVEQQLVPVLEPGDIVVMDNLGSHKSADVRKMIMAAGARLWFLPPYSPDLNPIEQAFAKIKHWMRIAQKRTFEDTWRHIGHLVSTIEPAKCAKYLQNAGYASAKT</sequence>
<protein>
    <submittedName>
        <fullName evidence="2">Transposase</fullName>
    </submittedName>
</protein>
<reference evidence="2 3" key="1">
    <citation type="submission" date="2019-03" db="EMBL/GenBank/DDBJ databases">
        <title>Genomic Encyclopedia of Type Strains, Phase IV (KMG-IV): sequencing the most valuable type-strain genomes for metagenomic binning, comparative biology and taxonomic classification.</title>
        <authorList>
            <person name="Goeker M."/>
        </authorList>
    </citation>
    <scope>NUCLEOTIDE SEQUENCE [LARGE SCALE GENOMIC DNA]</scope>
    <source>
        <strain evidence="2 3">DSM 11603</strain>
    </source>
</reference>
<evidence type="ECO:0000259" key="1">
    <source>
        <dbReference type="Pfam" id="PF13358"/>
    </source>
</evidence>
<evidence type="ECO:0000313" key="2">
    <source>
        <dbReference type="EMBL" id="TDR27012.1"/>
    </source>
</evidence>
<comment type="caution">
    <text evidence="2">The sequence shown here is derived from an EMBL/GenBank/DDBJ whole genome shotgun (WGS) entry which is preliminary data.</text>
</comment>
<dbReference type="EMBL" id="SNZF01000086">
    <property type="protein sequence ID" value="TDR27012.1"/>
    <property type="molecule type" value="Genomic_DNA"/>
</dbReference>
<dbReference type="InterPro" id="IPR047655">
    <property type="entry name" value="Transpos_IS630-like"/>
</dbReference>